<sequence>MGTGAVVAWAVPAIVPGVGAGAAEPMPSVVVAAPGIAGAAVAVCAEASSWW</sequence>
<accession>A0A9W5B664</accession>
<keyword evidence="2" id="KW-1185">Reference proteome</keyword>
<evidence type="ECO:0000313" key="2">
    <source>
        <dbReference type="Proteomes" id="UP000191933"/>
    </source>
</evidence>
<gene>
    <name evidence="1" type="ORF">AGR2A_Lc90185</name>
</gene>
<dbReference type="EMBL" id="FBVY01000038">
    <property type="protein sequence ID" value="CUX01003.1"/>
    <property type="molecule type" value="Genomic_DNA"/>
</dbReference>
<evidence type="ECO:0000313" key="1">
    <source>
        <dbReference type="EMBL" id="CUX01003.1"/>
    </source>
</evidence>
<protein>
    <submittedName>
        <fullName evidence="1">Uncharacterized protein</fullName>
    </submittedName>
</protein>
<dbReference type="AlphaFoldDB" id="A0A9W5B664"/>
<organism evidence="1 2">
    <name type="scientific">Agrobacterium genomosp. 2 str. CFBP 5494</name>
    <dbReference type="NCBI Taxonomy" id="1183436"/>
    <lineage>
        <taxon>Bacteria</taxon>
        <taxon>Pseudomonadati</taxon>
        <taxon>Pseudomonadota</taxon>
        <taxon>Alphaproteobacteria</taxon>
        <taxon>Hyphomicrobiales</taxon>
        <taxon>Rhizobiaceae</taxon>
        <taxon>Rhizobium/Agrobacterium group</taxon>
        <taxon>Agrobacterium</taxon>
        <taxon>Agrobacterium tumefaciens complex</taxon>
    </lineage>
</organism>
<comment type="caution">
    <text evidence="1">The sequence shown here is derived from an EMBL/GenBank/DDBJ whole genome shotgun (WGS) entry which is preliminary data.</text>
</comment>
<reference evidence="1 2" key="1">
    <citation type="submission" date="2016-01" db="EMBL/GenBank/DDBJ databases">
        <authorList>
            <person name="Regsiter A."/>
            <person name="william w."/>
        </authorList>
    </citation>
    <scope>NUCLEOTIDE SEQUENCE [LARGE SCALE GENOMIC DNA]</scope>
    <source>
        <strain evidence="1 2">CFBP 5494</strain>
    </source>
</reference>
<name>A0A9W5B664_9HYPH</name>
<proteinExistence type="predicted"/>
<dbReference type="Proteomes" id="UP000191933">
    <property type="component" value="Unassembled WGS sequence"/>
</dbReference>